<dbReference type="Gene3D" id="1.10.10.2840">
    <property type="entry name" value="PucR C-terminal helix-turn-helix domain"/>
    <property type="match status" value="1"/>
</dbReference>
<dbReference type="PANTHER" id="PTHR33744:SF15">
    <property type="entry name" value="CARBOHYDRATE DIACID REGULATOR"/>
    <property type="match status" value="1"/>
</dbReference>
<gene>
    <name evidence="2" type="ORF">IV74_GL001321</name>
</gene>
<dbReference type="GeneID" id="89589820"/>
<dbReference type="Proteomes" id="UP000051658">
    <property type="component" value="Unassembled WGS sequence"/>
</dbReference>
<dbReference type="AlphaFoldDB" id="A0A0R2I006"/>
<proteinExistence type="predicted"/>
<dbReference type="InterPro" id="IPR042070">
    <property type="entry name" value="PucR_C-HTH_sf"/>
</dbReference>
<organism evidence="2 3">
    <name type="scientific">Carnobacterium divergens DSM 20623</name>
    <dbReference type="NCBI Taxonomy" id="1449336"/>
    <lineage>
        <taxon>Bacteria</taxon>
        <taxon>Bacillati</taxon>
        <taxon>Bacillota</taxon>
        <taxon>Bacilli</taxon>
        <taxon>Lactobacillales</taxon>
        <taxon>Carnobacteriaceae</taxon>
        <taxon>Carnobacterium</taxon>
    </lineage>
</organism>
<dbReference type="InterPro" id="IPR025736">
    <property type="entry name" value="PucR_C-HTH_dom"/>
</dbReference>
<reference evidence="2 3" key="1">
    <citation type="journal article" date="2015" name="Genome Announc.">
        <title>Expanding the biotechnology potential of lactobacilli through comparative genomics of 213 strains and associated genera.</title>
        <authorList>
            <person name="Sun Z."/>
            <person name="Harris H.M."/>
            <person name="McCann A."/>
            <person name="Guo C."/>
            <person name="Argimon S."/>
            <person name="Zhang W."/>
            <person name="Yang X."/>
            <person name="Jeffery I.B."/>
            <person name="Cooney J.C."/>
            <person name="Kagawa T.F."/>
            <person name="Liu W."/>
            <person name="Song Y."/>
            <person name="Salvetti E."/>
            <person name="Wrobel A."/>
            <person name="Rasinkangas P."/>
            <person name="Parkhill J."/>
            <person name="Rea M.C."/>
            <person name="O'Sullivan O."/>
            <person name="Ritari J."/>
            <person name="Douillard F.P."/>
            <person name="Paul Ross R."/>
            <person name="Yang R."/>
            <person name="Briner A.E."/>
            <person name="Felis G.E."/>
            <person name="de Vos W.M."/>
            <person name="Barrangou R."/>
            <person name="Klaenhammer T.R."/>
            <person name="Caufield P.W."/>
            <person name="Cui Y."/>
            <person name="Zhang H."/>
            <person name="O'Toole P.W."/>
        </authorList>
    </citation>
    <scope>NUCLEOTIDE SEQUENCE [LARGE SCALE GENOMIC DNA]</scope>
    <source>
        <strain evidence="2 3">DSM 20623</strain>
    </source>
</reference>
<evidence type="ECO:0000313" key="2">
    <source>
        <dbReference type="EMBL" id="KRN58062.1"/>
    </source>
</evidence>
<dbReference type="eggNOG" id="COG2508">
    <property type="taxonomic scope" value="Bacteria"/>
</dbReference>
<evidence type="ECO:0000259" key="1">
    <source>
        <dbReference type="Pfam" id="PF13556"/>
    </source>
</evidence>
<name>A0A0R2I006_CARDV</name>
<feature type="domain" description="PucR C-terminal helix-turn-helix" evidence="1">
    <location>
        <begin position="234"/>
        <end position="286"/>
    </location>
</feature>
<dbReference type="InterPro" id="IPR009057">
    <property type="entry name" value="Homeodomain-like_sf"/>
</dbReference>
<dbReference type="PANTHER" id="PTHR33744">
    <property type="entry name" value="CARBOHYDRATE DIACID REGULATOR"/>
    <property type="match status" value="1"/>
</dbReference>
<dbReference type="Pfam" id="PF13556">
    <property type="entry name" value="HTH_30"/>
    <property type="match status" value="1"/>
</dbReference>
<evidence type="ECO:0000313" key="3">
    <source>
        <dbReference type="Proteomes" id="UP000051658"/>
    </source>
</evidence>
<comment type="caution">
    <text evidence="2">The sequence shown here is derived from an EMBL/GenBank/DDBJ whole genome shotgun (WGS) entry which is preliminary data.</text>
</comment>
<protein>
    <submittedName>
        <fullName evidence="2">Transcriptional regulator</fullName>
    </submittedName>
</protein>
<dbReference type="PATRIC" id="fig|1449336.4.peg.1347"/>
<sequence length="288" mass="33792">MDFERLQTLYPNATLVETPSNESGILCLPYHTQWIKISTNELKLSEIQLLQALFPIKKETKKALSHSIWYQFLWQAKPLPSTKKGNYRVIQFTLSHPLDSENQFMWLETFSQVFPACEDYFFINPTTGILIQEETKNDFTLEELSGVIQALEDDFSIKVFCYIGHFWQLTTDFPKLFHEEQSIFNQQQQTTKNPVLSLPQIALAYYTKTSTEKSFLMKNLKDSLSEQVDWQELVQILWETQGNLSLAAKKLYIHRNTLQYRIDRFLEATSFSLKDRNDLTLCYLLVLI</sequence>
<dbReference type="EMBL" id="JQBS01000001">
    <property type="protein sequence ID" value="KRN58062.1"/>
    <property type="molecule type" value="Genomic_DNA"/>
</dbReference>
<dbReference type="SUPFAM" id="SSF46689">
    <property type="entry name" value="Homeodomain-like"/>
    <property type="match status" value="1"/>
</dbReference>
<dbReference type="InterPro" id="IPR051448">
    <property type="entry name" value="CdaR-like_regulators"/>
</dbReference>
<dbReference type="RefSeq" id="WP_034573291.1">
    <property type="nucleotide sequence ID" value="NZ_JQBS01000001.1"/>
</dbReference>
<accession>A0A0R2I006</accession>
<keyword evidence="3" id="KW-1185">Reference proteome</keyword>